<gene>
    <name evidence="5" type="ORF">J2S13_000604</name>
</gene>
<dbReference type="GO" id="GO:0016020">
    <property type="term" value="C:membrane"/>
    <property type="evidence" value="ECO:0007669"/>
    <property type="project" value="UniProtKB-SubCell"/>
</dbReference>
<dbReference type="InterPro" id="IPR050768">
    <property type="entry name" value="UPF0353/GerABKA_families"/>
</dbReference>
<evidence type="ECO:0000256" key="3">
    <source>
        <dbReference type="ARBA" id="ARBA00023136"/>
    </source>
</evidence>
<accession>A0AAJ1SWM0</accession>
<sequence length="200" mass="22315">MVVAYIEKITNLEIVSEVENHLSKIKIDTPLESGIIEQWIEDNALSPFPQFVNTERPDRVISGLLKGKLSIMTEGTPFVLIAPITIADTIDTPDDYYERWFIGALVRILRFLAMIISIFLPAFYVALVSFHQGLIPSKLAFSIAASREGVPFPAFVEASMMAITMEMLREAGLRLPSQLVKQSESLGVSHRRVSCTGWVC</sequence>
<keyword evidence="4" id="KW-1133">Transmembrane helix</keyword>
<evidence type="ECO:0000313" key="6">
    <source>
        <dbReference type="Proteomes" id="UP001237207"/>
    </source>
</evidence>
<organism evidence="5 6">
    <name type="scientific">Oikeobacillus pervagus</name>
    <dbReference type="NCBI Taxonomy" id="1325931"/>
    <lineage>
        <taxon>Bacteria</taxon>
        <taxon>Bacillati</taxon>
        <taxon>Bacillota</taxon>
        <taxon>Bacilli</taxon>
        <taxon>Bacillales</taxon>
        <taxon>Bacillaceae</taxon>
        <taxon>Oikeobacillus</taxon>
    </lineage>
</organism>
<dbReference type="PANTHER" id="PTHR22550:SF5">
    <property type="entry name" value="LEUCINE ZIPPER PROTEIN 4"/>
    <property type="match status" value="1"/>
</dbReference>
<dbReference type="Pfam" id="PF03323">
    <property type="entry name" value="GerA"/>
    <property type="match status" value="1"/>
</dbReference>
<comment type="caution">
    <text evidence="5">The sequence shown here is derived from an EMBL/GenBank/DDBJ whole genome shotgun (WGS) entry which is preliminary data.</text>
</comment>
<dbReference type="EMBL" id="JAUSUC010000005">
    <property type="protein sequence ID" value="MDQ0214208.1"/>
    <property type="molecule type" value="Genomic_DNA"/>
</dbReference>
<keyword evidence="4" id="KW-0812">Transmembrane</keyword>
<dbReference type="PANTHER" id="PTHR22550">
    <property type="entry name" value="SPORE GERMINATION PROTEIN"/>
    <property type="match status" value="1"/>
</dbReference>
<feature type="transmembrane region" description="Helical" evidence="4">
    <location>
        <begin position="108"/>
        <end position="130"/>
    </location>
</feature>
<name>A0AAJ1SWM0_9BACI</name>
<evidence type="ECO:0000256" key="4">
    <source>
        <dbReference type="SAM" id="Phobius"/>
    </source>
</evidence>
<evidence type="ECO:0000256" key="2">
    <source>
        <dbReference type="ARBA" id="ARBA00005278"/>
    </source>
</evidence>
<evidence type="ECO:0000256" key="1">
    <source>
        <dbReference type="ARBA" id="ARBA00004141"/>
    </source>
</evidence>
<reference evidence="5" key="1">
    <citation type="submission" date="2023-07" db="EMBL/GenBank/DDBJ databases">
        <title>Genomic Encyclopedia of Type Strains, Phase IV (KMG-IV): sequencing the most valuable type-strain genomes for metagenomic binning, comparative biology and taxonomic classification.</title>
        <authorList>
            <person name="Goeker M."/>
        </authorList>
    </citation>
    <scope>NUCLEOTIDE SEQUENCE</scope>
    <source>
        <strain evidence="5">DSM 23947</strain>
    </source>
</reference>
<proteinExistence type="inferred from homology"/>
<dbReference type="InterPro" id="IPR004995">
    <property type="entry name" value="Spore_Ger"/>
</dbReference>
<protein>
    <recommendedName>
        <fullName evidence="7">Spore germination protein</fullName>
    </recommendedName>
</protein>
<evidence type="ECO:0000313" key="5">
    <source>
        <dbReference type="EMBL" id="MDQ0214208.1"/>
    </source>
</evidence>
<dbReference type="Proteomes" id="UP001237207">
    <property type="component" value="Unassembled WGS sequence"/>
</dbReference>
<evidence type="ECO:0008006" key="7">
    <source>
        <dbReference type="Google" id="ProtNLM"/>
    </source>
</evidence>
<keyword evidence="3 4" id="KW-0472">Membrane</keyword>
<dbReference type="GO" id="GO:0009847">
    <property type="term" value="P:spore germination"/>
    <property type="evidence" value="ECO:0007669"/>
    <property type="project" value="InterPro"/>
</dbReference>
<comment type="subcellular location">
    <subcellularLocation>
        <location evidence="1">Membrane</location>
        <topology evidence="1">Multi-pass membrane protein</topology>
    </subcellularLocation>
</comment>
<comment type="similarity">
    <text evidence="2">Belongs to the GerABKA family.</text>
</comment>
<dbReference type="AlphaFoldDB" id="A0AAJ1SWM0"/>
<keyword evidence="6" id="KW-1185">Reference proteome</keyword>